<feature type="binding site" evidence="9">
    <location>
        <begin position="33"/>
        <end position="37"/>
    </location>
    <ligand>
        <name>4-amino-2-methyl-5-(diphosphooxymethyl)pyrimidine</name>
        <dbReference type="ChEBI" id="CHEBI:57841"/>
    </ligand>
</feature>
<keyword evidence="3 9" id="KW-0479">Metal-binding</keyword>
<dbReference type="InterPro" id="IPR034291">
    <property type="entry name" value="TMP_synthase"/>
</dbReference>
<evidence type="ECO:0000256" key="5">
    <source>
        <dbReference type="ARBA" id="ARBA00022977"/>
    </source>
</evidence>
<dbReference type="Gene3D" id="3.20.20.70">
    <property type="entry name" value="Aldolase class I"/>
    <property type="match status" value="1"/>
</dbReference>
<feature type="binding site" evidence="9">
    <location>
        <begin position="131"/>
        <end position="133"/>
    </location>
    <ligand>
        <name>2-[(2R,5Z)-2-carboxy-4-methylthiazol-5(2H)-ylidene]ethyl phosphate</name>
        <dbReference type="ChEBI" id="CHEBI:62899"/>
    </ligand>
</feature>
<keyword evidence="12" id="KW-1185">Reference proteome</keyword>
<evidence type="ECO:0000256" key="8">
    <source>
        <dbReference type="ARBA" id="ARBA00047883"/>
    </source>
</evidence>
<reference evidence="11 12" key="1">
    <citation type="submission" date="2018-06" db="EMBL/GenBank/DDBJ databases">
        <title>Genomic Encyclopedia of Archaeal and Bacterial Type Strains, Phase II (KMG-II): from individual species to whole genera.</title>
        <authorList>
            <person name="Goeker M."/>
        </authorList>
    </citation>
    <scope>NUCLEOTIDE SEQUENCE [LARGE SCALE GENOMIC DNA]</scope>
    <source>
        <strain evidence="11 12">DSM 27372</strain>
    </source>
</reference>
<proteinExistence type="inferred from homology"/>
<comment type="caution">
    <text evidence="9">Lacks conserved residue(s) required for the propagation of feature annotation.</text>
</comment>
<comment type="catalytic activity">
    <reaction evidence="8 9">
        <text>2-[(2R,5Z)-2-carboxy-4-methylthiazol-5(2H)-ylidene]ethyl phosphate + 4-amino-2-methyl-5-(diphosphooxymethyl)pyrimidine + 2 H(+) = thiamine phosphate + CO2 + diphosphate</text>
        <dbReference type="Rhea" id="RHEA:47844"/>
        <dbReference type="ChEBI" id="CHEBI:15378"/>
        <dbReference type="ChEBI" id="CHEBI:16526"/>
        <dbReference type="ChEBI" id="CHEBI:33019"/>
        <dbReference type="ChEBI" id="CHEBI:37575"/>
        <dbReference type="ChEBI" id="CHEBI:57841"/>
        <dbReference type="ChEBI" id="CHEBI:62899"/>
        <dbReference type="EC" id="2.5.1.3"/>
    </reaction>
</comment>
<protein>
    <recommendedName>
        <fullName evidence="9">Thiamine-phosphate synthase</fullName>
        <shortName evidence="9">TP synthase</shortName>
        <shortName evidence="9">TPS</shortName>
        <ecNumber evidence="9">2.5.1.3</ecNumber>
    </recommendedName>
    <alternativeName>
        <fullName evidence="9">Thiamine-phosphate pyrophosphorylase</fullName>
        <shortName evidence="9">TMP pyrophosphorylase</shortName>
        <shortName evidence="9">TMP-PPase</shortName>
    </alternativeName>
</protein>
<comment type="similarity">
    <text evidence="9">Belongs to the thiamine-phosphate synthase family.</text>
</comment>
<dbReference type="GO" id="GO:0004789">
    <property type="term" value="F:thiamine-phosphate diphosphorylase activity"/>
    <property type="evidence" value="ECO:0007669"/>
    <property type="project" value="UniProtKB-UniRule"/>
</dbReference>
<comment type="cofactor">
    <cofactor evidence="9">
        <name>Mg(2+)</name>
        <dbReference type="ChEBI" id="CHEBI:18420"/>
    </cofactor>
    <text evidence="9">Binds 1 Mg(2+) ion per subunit.</text>
</comment>
<evidence type="ECO:0000256" key="9">
    <source>
        <dbReference type="HAMAP-Rule" id="MF_00097"/>
    </source>
</evidence>
<dbReference type="UniPathway" id="UPA00060">
    <property type="reaction ID" value="UER00141"/>
</dbReference>
<dbReference type="PANTHER" id="PTHR20857:SF15">
    <property type="entry name" value="THIAMINE-PHOSPHATE SYNTHASE"/>
    <property type="match status" value="1"/>
</dbReference>
<dbReference type="EMBL" id="QKLU01000001">
    <property type="protein sequence ID" value="PYF77135.1"/>
    <property type="molecule type" value="Genomic_DNA"/>
</dbReference>
<evidence type="ECO:0000313" key="12">
    <source>
        <dbReference type="Proteomes" id="UP000248198"/>
    </source>
</evidence>
<sequence>MLEKLQYISQGENEKEQLNNIRKALDNGCNWIQLRYKNKPETEVQLLADKVKKHISSFSACRFIVNDFPAAALSSGAEGVHLGLQDSSVKKARILLGPNKLIGGTANTLEDLMKRNEEQCDYIGLGPFRYTPTKLKLSPILGIEGYKHLLESLRIQKINIPPVFAIGGITPGDVDALLQAGVYGIALSGLITHHPHQAELIKKLKEILYGKIEYSRQGI</sequence>
<keyword evidence="4 9" id="KW-0460">Magnesium</keyword>
<dbReference type="EC" id="2.5.1.3" evidence="9"/>
<dbReference type="InterPro" id="IPR036206">
    <property type="entry name" value="ThiamineP_synth_sf"/>
</dbReference>
<dbReference type="CDD" id="cd00564">
    <property type="entry name" value="TMP_TenI"/>
    <property type="match status" value="1"/>
</dbReference>
<evidence type="ECO:0000256" key="3">
    <source>
        <dbReference type="ARBA" id="ARBA00022723"/>
    </source>
</evidence>
<evidence type="ECO:0000256" key="7">
    <source>
        <dbReference type="ARBA" id="ARBA00047851"/>
    </source>
</evidence>
<feature type="binding site" evidence="9">
    <location>
        <position position="67"/>
    </location>
    <ligand>
        <name>Mg(2+)</name>
        <dbReference type="ChEBI" id="CHEBI:18420"/>
    </ligand>
</feature>
<evidence type="ECO:0000259" key="10">
    <source>
        <dbReference type="Pfam" id="PF02581"/>
    </source>
</evidence>
<dbReference type="InterPro" id="IPR013785">
    <property type="entry name" value="Aldolase_TIM"/>
</dbReference>
<evidence type="ECO:0000313" key="11">
    <source>
        <dbReference type="EMBL" id="PYF77135.1"/>
    </source>
</evidence>
<name>A0A318USQ8_9SPHI</name>
<dbReference type="Proteomes" id="UP000248198">
    <property type="component" value="Unassembled WGS sequence"/>
</dbReference>
<dbReference type="PANTHER" id="PTHR20857">
    <property type="entry name" value="THIAMINE-PHOSPHATE PYROPHOSPHORYLASE"/>
    <property type="match status" value="1"/>
</dbReference>
<comment type="caution">
    <text evidence="11">The sequence shown here is derived from an EMBL/GenBank/DDBJ whole genome shotgun (WGS) entry which is preliminary data.</text>
</comment>
<feature type="binding site" evidence="9">
    <location>
        <position position="66"/>
    </location>
    <ligand>
        <name>4-amino-2-methyl-5-(diphosphooxymethyl)pyrimidine</name>
        <dbReference type="ChEBI" id="CHEBI:57841"/>
    </ligand>
</feature>
<evidence type="ECO:0000256" key="2">
    <source>
        <dbReference type="ARBA" id="ARBA00022679"/>
    </source>
</evidence>
<keyword evidence="2 9" id="KW-0808">Transferase</keyword>
<feature type="binding site" evidence="9">
    <location>
        <position position="168"/>
    </location>
    <ligand>
        <name>2-[(2R,5Z)-2-carboxy-4-methylthiazol-5(2H)-ylidene]ethyl phosphate</name>
        <dbReference type="ChEBI" id="CHEBI:62899"/>
    </ligand>
</feature>
<dbReference type="GO" id="GO:0005737">
    <property type="term" value="C:cytoplasm"/>
    <property type="evidence" value="ECO:0007669"/>
    <property type="project" value="TreeGrafter"/>
</dbReference>
<comment type="catalytic activity">
    <reaction evidence="6 9">
        <text>4-methyl-5-(2-phosphooxyethyl)-thiazole + 4-amino-2-methyl-5-(diphosphooxymethyl)pyrimidine + H(+) = thiamine phosphate + diphosphate</text>
        <dbReference type="Rhea" id="RHEA:22328"/>
        <dbReference type="ChEBI" id="CHEBI:15378"/>
        <dbReference type="ChEBI" id="CHEBI:33019"/>
        <dbReference type="ChEBI" id="CHEBI:37575"/>
        <dbReference type="ChEBI" id="CHEBI:57841"/>
        <dbReference type="ChEBI" id="CHEBI:58296"/>
        <dbReference type="EC" id="2.5.1.3"/>
    </reaction>
</comment>
<dbReference type="RefSeq" id="WP_110827207.1">
    <property type="nucleotide sequence ID" value="NZ_QKLU01000001.1"/>
</dbReference>
<dbReference type="HAMAP" id="MF_00097">
    <property type="entry name" value="TMP_synthase"/>
    <property type="match status" value="1"/>
</dbReference>
<dbReference type="GO" id="GO:0009229">
    <property type="term" value="P:thiamine diphosphate biosynthetic process"/>
    <property type="evidence" value="ECO:0007669"/>
    <property type="project" value="UniProtKB-UniRule"/>
</dbReference>
<comment type="function">
    <text evidence="9">Condenses 4-methyl-5-(beta-hydroxyethyl)thiazole monophosphate (THZ-P) and 2-methyl-4-amino-5-hydroxymethyl pyrimidine pyrophosphate (HMP-PP) to form thiamine monophosphate (TMP).</text>
</comment>
<dbReference type="SUPFAM" id="SSF51391">
    <property type="entry name" value="Thiamin phosphate synthase"/>
    <property type="match status" value="1"/>
</dbReference>
<comment type="catalytic activity">
    <reaction evidence="7 9">
        <text>2-(2-carboxy-4-methylthiazol-5-yl)ethyl phosphate + 4-amino-2-methyl-5-(diphosphooxymethyl)pyrimidine + 2 H(+) = thiamine phosphate + CO2 + diphosphate</text>
        <dbReference type="Rhea" id="RHEA:47848"/>
        <dbReference type="ChEBI" id="CHEBI:15378"/>
        <dbReference type="ChEBI" id="CHEBI:16526"/>
        <dbReference type="ChEBI" id="CHEBI:33019"/>
        <dbReference type="ChEBI" id="CHEBI:37575"/>
        <dbReference type="ChEBI" id="CHEBI:57841"/>
        <dbReference type="ChEBI" id="CHEBI:62890"/>
        <dbReference type="EC" id="2.5.1.3"/>
    </reaction>
</comment>
<evidence type="ECO:0000256" key="4">
    <source>
        <dbReference type="ARBA" id="ARBA00022842"/>
    </source>
</evidence>
<evidence type="ECO:0000256" key="6">
    <source>
        <dbReference type="ARBA" id="ARBA00047334"/>
    </source>
</evidence>
<gene>
    <name evidence="9" type="primary">thiE</name>
    <name evidence="11" type="ORF">B0O44_101615</name>
</gene>
<dbReference type="AlphaFoldDB" id="A0A318USQ8"/>
<comment type="pathway">
    <text evidence="1 9">Cofactor biosynthesis; thiamine diphosphate biosynthesis; thiamine phosphate from 4-amino-2-methyl-5-diphosphomethylpyrimidine and 4-methyl-5-(2-phosphoethyl)-thiazole: step 1/1.</text>
</comment>
<organism evidence="11 12">
    <name type="scientific">Pedobacter nutrimenti</name>
    <dbReference type="NCBI Taxonomy" id="1241337"/>
    <lineage>
        <taxon>Bacteria</taxon>
        <taxon>Pseudomonadati</taxon>
        <taxon>Bacteroidota</taxon>
        <taxon>Sphingobacteriia</taxon>
        <taxon>Sphingobacteriales</taxon>
        <taxon>Sphingobacteriaceae</taxon>
        <taxon>Pedobacter</taxon>
    </lineage>
</organism>
<dbReference type="Pfam" id="PF02581">
    <property type="entry name" value="TMP-TENI"/>
    <property type="match status" value="1"/>
</dbReference>
<feature type="domain" description="Thiamine phosphate synthase/TenI" evidence="10">
    <location>
        <begin position="11"/>
        <end position="188"/>
    </location>
</feature>
<dbReference type="OrthoDB" id="9812206at2"/>
<evidence type="ECO:0000256" key="1">
    <source>
        <dbReference type="ARBA" id="ARBA00005165"/>
    </source>
</evidence>
<dbReference type="GO" id="GO:0000287">
    <property type="term" value="F:magnesium ion binding"/>
    <property type="evidence" value="ECO:0007669"/>
    <property type="project" value="UniProtKB-UniRule"/>
</dbReference>
<accession>A0A318USQ8</accession>
<feature type="binding site" evidence="9">
    <location>
        <position position="86"/>
    </location>
    <ligand>
        <name>Mg(2+)</name>
        <dbReference type="ChEBI" id="CHEBI:18420"/>
    </ligand>
</feature>
<dbReference type="InterPro" id="IPR022998">
    <property type="entry name" value="ThiamineP_synth_TenI"/>
</dbReference>
<feature type="binding site" evidence="9">
    <location>
        <position position="105"/>
    </location>
    <ligand>
        <name>4-amino-2-methyl-5-(diphosphooxymethyl)pyrimidine</name>
        <dbReference type="ChEBI" id="CHEBI:57841"/>
    </ligand>
</feature>
<feature type="binding site" evidence="9">
    <location>
        <position position="134"/>
    </location>
    <ligand>
        <name>4-amino-2-methyl-5-(diphosphooxymethyl)pyrimidine</name>
        <dbReference type="ChEBI" id="CHEBI:57841"/>
    </ligand>
</feature>
<keyword evidence="5 9" id="KW-0784">Thiamine biosynthesis</keyword>
<dbReference type="GO" id="GO:0009228">
    <property type="term" value="P:thiamine biosynthetic process"/>
    <property type="evidence" value="ECO:0007669"/>
    <property type="project" value="UniProtKB-KW"/>
</dbReference>